<accession>E3PZ90</accession>
<evidence type="ECO:0000313" key="1">
    <source>
        <dbReference type="EMBL" id="CBW47041.1"/>
    </source>
</evidence>
<dbReference type="EMBL" id="FR682616">
    <property type="protein sequence ID" value="CBW47041.1"/>
    <property type="molecule type" value="Genomic_DNA"/>
</dbReference>
<organism evidence="1 2">
    <name type="scientific">Roseovarius sp. 217 phage 1</name>
    <dbReference type="NCBI Taxonomy" id="874471"/>
    <lineage>
        <taxon>Viruses</taxon>
        <taxon>Duplodnaviria</taxon>
        <taxon>Heunggongvirae</taxon>
        <taxon>Uroviricota</taxon>
        <taxon>Caudoviricetes</taxon>
        <taxon>Schitoviridae</taxon>
        <taxon>Rhodovirinae</taxon>
        <taxon>Plymouthvirus</taxon>
        <taxon>Roseovarius Plymouth podovirus 1</taxon>
    </lineage>
</organism>
<proteinExistence type="predicted"/>
<reference evidence="1 2" key="1">
    <citation type="journal article" date="2014" name="Front. Microbiol.">
        <title>Comparative genomics defines the core genome of the growing N4-like phage genus and identifies N4-like Roseophage specific genes.</title>
        <authorList>
            <person name="Chan J.Z."/>
            <person name="Millard A.D."/>
            <person name="Mann N.H."/>
            <person name="Schafer H."/>
        </authorList>
    </citation>
    <scope>NUCLEOTIDE SEQUENCE [LARGE SCALE GENOMIC DNA]</scope>
</reference>
<dbReference type="Proteomes" id="UP000258344">
    <property type="component" value="Segment"/>
</dbReference>
<protein>
    <submittedName>
        <fullName evidence="1">Uncharacterized protein</fullName>
    </submittedName>
</protein>
<sequence>MEIYYAGIGARDTPQDVCRKMFTAGKVLWEAGVTLRSGGAKGADTAFESGALCAANGEKSSDAVHDLRKDDDTNWDRIEIYLPFKRFNGHPSPRYGTTKAARQIASHFHPKWEILSCTGRDFMGRNAYQILGAGLDLPVSFVLCWTPEGRITGGTGQALRHAKHLDIPILNFAVEDDDTISDFIISTAERMRA</sequence>
<evidence type="ECO:0000313" key="2">
    <source>
        <dbReference type="Proteomes" id="UP000258344"/>
    </source>
</evidence>
<name>E3PZ90_9CAUD</name>